<feature type="compositionally biased region" description="Basic and acidic residues" evidence="1">
    <location>
        <begin position="85"/>
        <end position="99"/>
    </location>
</feature>
<organism evidence="2 3">
    <name type="scientific">Linnemannia hyalina</name>
    <dbReference type="NCBI Taxonomy" id="64524"/>
    <lineage>
        <taxon>Eukaryota</taxon>
        <taxon>Fungi</taxon>
        <taxon>Fungi incertae sedis</taxon>
        <taxon>Mucoromycota</taxon>
        <taxon>Mortierellomycotina</taxon>
        <taxon>Mortierellomycetes</taxon>
        <taxon>Mortierellales</taxon>
        <taxon>Mortierellaceae</taxon>
        <taxon>Linnemannia</taxon>
    </lineage>
</organism>
<dbReference type="Proteomes" id="UP000707451">
    <property type="component" value="Unassembled WGS sequence"/>
</dbReference>
<feature type="region of interest" description="Disordered" evidence="1">
    <location>
        <begin position="58"/>
        <end position="109"/>
    </location>
</feature>
<sequence length="109" mass="11976">MTDVNAQLAQPTIRIRKQSNSLRNVPLSATSTIEISSTTSLESRPQLEQSLNAYRARADVDNRSDADPMSPIELGTSIPPAVKDSMLDRPEEGKDELELKAQWSALLTP</sequence>
<name>A0A9P7XJX0_9FUNG</name>
<evidence type="ECO:0000313" key="2">
    <source>
        <dbReference type="EMBL" id="KAG9062252.1"/>
    </source>
</evidence>
<accession>A0A9P7XJX0</accession>
<proteinExistence type="predicted"/>
<reference evidence="2" key="1">
    <citation type="submission" date="2021-06" db="EMBL/GenBank/DDBJ databases">
        <title>Genome Sequence of Mortierella hyaline Strain SCG-10, a Cold-Adapted, Nitrate-Reducing Fungus Isolated from Soil in Minnesota, USA.</title>
        <authorList>
            <person name="Aldossari N."/>
        </authorList>
    </citation>
    <scope>NUCLEOTIDE SEQUENCE</scope>
    <source>
        <strain evidence="2">SCG-10</strain>
    </source>
</reference>
<evidence type="ECO:0000256" key="1">
    <source>
        <dbReference type="SAM" id="MobiDB-lite"/>
    </source>
</evidence>
<dbReference type="EMBL" id="JAHRHY010000020">
    <property type="protein sequence ID" value="KAG9062252.1"/>
    <property type="molecule type" value="Genomic_DNA"/>
</dbReference>
<gene>
    <name evidence="2" type="ORF">KI688_006584</name>
</gene>
<dbReference type="AlphaFoldDB" id="A0A9P7XJX0"/>
<comment type="caution">
    <text evidence="2">The sequence shown here is derived from an EMBL/GenBank/DDBJ whole genome shotgun (WGS) entry which is preliminary data.</text>
</comment>
<keyword evidence="3" id="KW-1185">Reference proteome</keyword>
<evidence type="ECO:0000313" key="3">
    <source>
        <dbReference type="Proteomes" id="UP000707451"/>
    </source>
</evidence>
<protein>
    <submittedName>
        <fullName evidence="2">Uncharacterized protein</fullName>
    </submittedName>
</protein>